<dbReference type="AlphaFoldDB" id="W2S9C7"/>
<dbReference type="VEuPathDB" id="FungiDB:HMPREF1541_10308"/>
<feature type="region of interest" description="Disordered" evidence="1">
    <location>
        <begin position="233"/>
        <end position="377"/>
    </location>
</feature>
<organism evidence="3 4">
    <name type="scientific">Cyphellophora europaea (strain CBS 101466)</name>
    <name type="common">Phialophora europaea</name>
    <dbReference type="NCBI Taxonomy" id="1220924"/>
    <lineage>
        <taxon>Eukaryota</taxon>
        <taxon>Fungi</taxon>
        <taxon>Dikarya</taxon>
        <taxon>Ascomycota</taxon>
        <taxon>Pezizomycotina</taxon>
        <taxon>Eurotiomycetes</taxon>
        <taxon>Chaetothyriomycetidae</taxon>
        <taxon>Chaetothyriales</taxon>
        <taxon>Cyphellophoraceae</taxon>
        <taxon>Cyphellophora</taxon>
    </lineage>
</organism>
<accession>W2S9C7</accession>
<dbReference type="PANTHER" id="PTHR36182">
    <property type="entry name" value="PROTEIN, PUTATIVE (AFU_ORTHOLOGUE AFUA_6G10930)-RELATED"/>
    <property type="match status" value="1"/>
</dbReference>
<sequence length="441" mass="43942">MPSFSKMALTAFLACASLVNAHMVMKTPKPFGNPNNSPLDASGSDFPCKGGPYDRSSVQNVMAIGESQTLSFTGSAVHGGGSCQVSLTTDLQPTKDSKWMVIKSIEGGCPASVAGNLPADPNGSGASTFQYTIPEGIAPGEYVIAWTWINKIGNREFYMNCGPATVTGAKKKRYAPAGVSLARRQSSFPDMFVANLASVNDCKTPESFDYNYPNPGQEVQSAGTGPYTNLACGAGGNNPAPQPTGAASGSGPGSGTQPSSAPATAPTGGAGGNPGSAQPSGGAGGQPQQPPTGSQPQQPEQPQQPPSGGQGGTRTGAPGSFATGANPLPPDVGSAPSGDAPAASAPAAPPASTGTASAPPASSGGSISGAQPQGSACTDEGAWLCLPGGQSFQRCASGVWSVTQSMAAGMQCTPGGASANFQMSRLGGVPKYKREPRRIVV</sequence>
<dbReference type="InParanoid" id="W2S9C7"/>
<proteinExistence type="predicted"/>
<feature type="chain" id="PRO_5004825663" description="Chitin-binding type-4 domain-containing protein" evidence="2">
    <location>
        <begin position="22"/>
        <end position="441"/>
    </location>
</feature>
<feature type="compositionally biased region" description="Low complexity" evidence="1">
    <location>
        <begin position="333"/>
        <end position="376"/>
    </location>
</feature>
<evidence type="ECO:0000313" key="3">
    <source>
        <dbReference type="EMBL" id="ETN44638.1"/>
    </source>
</evidence>
<name>W2S9C7_CYPE1</name>
<dbReference type="EMBL" id="KB822714">
    <property type="protein sequence ID" value="ETN44638.1"/>
    <property type="molecule type" value="Genomic_DNA"/>
</dbReference>
<feature type="compositionally biased region" description="Low complexity" evidence="1">
    <location>
        <begin position="291"/>
        <end position="301"/>
    </location>
</feature>
<keyword evidence="4" id="KW-1185">Reference proteome</keyword>
<reference evidence="3 4" key="1">
    <citation type="submission" date="2013-03" db="EMBL/GenBank/DDBJ databases">
        <title>The Genome Sequence of Phialophora europaea CBS 101466.</title>
        <authorList>
            <consortium name="The Broad Institute Genomics Platform"/>
            <person name="Cuomo C."/>
            <person name="de Hoog S."/>
            <person name="Gorbushina A."/>
            <person name="Walker B."/>
            <person name="Young S.K."/>
            <person name="Zeng Q."/>
            <person name="Gargeya S."/>
            <person name="Fitzgerald M."/>
            <person name="Haas B."/>
            <person name="Abouelleil A."/>
            <person name="Allen A.W."/>
            <person name="Alvarado L."/>
            <person name="Arachchi H.M."/>
            <person name="Berlin A.M."/>
            <person name="Chapman S.B."/>
            <person name="Gainer-Dewar J."/>
            <person name="Goldberg J."/>
            <person name="Griggs A."/>
            <person name="Gujja S."/>
            <person name="Hansen M."/>
            <person name="Howarth C."/>
            <person name="Imamovic A."/>
            <person name="Ireland A."/>
            <person name="Larimer J."/>
            <person name="McCowan C."/>
            <person name="Murphy C."/>
            <person name="Pearson M."/>
            <person name="Poon T.W."/>
            <person name="Priest M."/>
            <person name="Roberts A."/>
            <person name="Saif S."/>
            <person name="Shea T."/>
            <person name="Sisk P."/>
            <person name="Sykes S."/>
            <person name="Wortman J."/>
            <person name="Nusbaum C."/>
            <person name="Birren B."/>
        </authorList>
    </citation>
    <scope>NUCLEOTIDE SEQUENCE [LARGE SCALE GENOMIC DNA]</scope>
    <source>
        <strain evidence="3 4">CBS 101466</strain>
    </source>
</reference>
<dbReference type="eggNOG" id="ENOG502S005">
    <property type="taxonomic scope" value="Eukaryota"/>
</dbReference>
<evidence type="ECO:0000256" key="2">
    <source>
        <dbReference type="SAM" id="SignalP"/>
    </source>
</evidence>
<dbReference type="GeneID" id="19977647"/>
<dbReference type="RefSeq" id="XP_008713201.1">
    <property type="nucleotide sequence ID" value="XM_008714979.1"/>
</dbReference>
<dbReference type="Gene3D" id="2.70.50.70">
    <property type="match status" value="1"/>
</dbReference>
<feature type="compositionally biased region" description="Low complexity" evidence="1">
    <location>
        <begin position="255"/>
        <end position="267"/>
    </location>
</feature>
<evidence type="ECO:0000256" key="1">
    <source>
        <dbReference type="SAM" id="MobiDB-lite"/>
    </source>
</evidence>
<dbReference type="STRING" id="1220924.W2S9C7"/>
<dbReference type="PANTHER" id="PTHR36182:SF2">
    <property type="entry name" value="LYTIC POLYSACCHARIDE MONOOXYGENASE"/>
    <property type="match status" value="1"/>
</dbReference>
<gene>
    <name evidence="3" type="ORF">HMPREF1541_10308</name>
</gene>
<dbReference type="OrthoDB" id="2342176at2759"/>
<protein>
    <recommendedName>
        <fullName evidence="5">Chitin-binding type-4 domain-containing protein</fullName>
    </recommendedName>
</protein>
<dbReference type="HOGENOM" id="CLU_032571_1_0_1"/>
<dbReference type="Proteomes" id="UP000030752">
    <property type="component" value="Unassembled WGS sequence"/>
</dbReference>
<evidence type="ECO:0008006" key="5">
    <source>
        <dbReference type="Google" id="ProtNLM"/>
    </source>
</evidence>
<feature type="signal peptide" evidence="2">
    <location>
        <begin position="1"/>
        <end position="21"/>
    </location>
</feature>
<keyword evidence="2" id="KW-0732">Signal</keyword>
<evidence type="ECO:0000313" key="4">
    <source>
        <dbReference type="Proteomes" id="UP000030752"/>
    </source>
</evidence>